<feature type="signal peptide" evidence="1">
    <location>
        <begin position="1"/>
        <end position="30"/>
    </location>
</feature>
<evidence type="ECO:0008006" key="3">
    <source>
        <dbReference type="Google" id="ProtNLM"/>
    </source>
</evidence>
<sequence>MAREIAKGIISGSLLSLLMVLFDKENSSECNERQCSSSRLAYEVFFLENHGYSGNVRVHAIVGSRQLLKKELIPLLKEGKIKYRYASEKKGTADSKLKNLPETTKDDDAKVNRRPGTVVMISSDGCYEDVMKLTKEQGYNMMLVYDPAQIRRGF</sequence>
<dbReference type="EMBL" id="QGKY02000246">
    <property type="protein sequence ID" value="KAF2586587.1"/>
    <property type="molecule type" value="Genomic_DNA"/>
</dbReference>
<feature type="chain" id="PRO_5035825451" description="NYN domain-containing protein" evidence="1">
    <location>
        <begin position="31"/>
        <end position="154"/>
    </location>
</feature>
<dbReference type="AlphaFoldDB" id="A0A8S9JYI7"/>
<gene>
    <name evidence="2" type="ORF">F2Q70_00037786</name>
</gene>
<accession>A0A8S9JYI7</accession>
<proteinExistence type="predicted"/>
<evidence type="ECO:0000256" key="1">
    <source>
        <dbReference type="SAM" id="SignalP"/>
    </source>
</evidence>
<evidence type="ECO:0000313" key="2">
    <source>
        <dbReference type="EMBL" id="KAF2586587.1"/>
    </source>
</evidence>
<comment type="caution">
    <text evidence="2">The sequence shown here is derived from an EMBL/GenBank/DDBJ whole genome shotgun (WGS) entry which is preliminary data.</text>
</comment>
<reference evidence="2" key="1">
    <citation type="submission" date="2019-12" db="EMBL/GenBank/DDBJ databases">
        <title>Genome sequencing and annotation of Brassica cretica.</title>
        <authorList>
            <person name="Studholme D.J."/>
            <person name="Sarris P.F."/>
        </authorList>
    </citation>
    <scope>NUCLEOTIDE SEQUENCE</scope>
    <source>
        <strain evidence="2">PFS-102/07</strain>
        <tissue evidence="2">Leaf</tissue>
    </source>
</reference>
<name>A0A8S9JYI7_BRACR</name>
<keyword evidence="1" id="KW-0732">Signal</keyword>
<protein>
    <recommendedName>
        <fullName evidence="3">NYN domain-containing protein</fullName>
    </recommendedName>
</protein>
<organism evidence="2">
    <name type="scientific">Brassica cretica</name>
    <name type="common">Mustard</name>
    <dbReference type="NCBI Taxonomy" id="69181"/>
    <lineage>
        <taxon>Eukaryota</taxon>
        <taxon>Viridiplantae</taxon>
        <taxon>Streptophyta</taxon>
        <taxon>Embryophyta</taxon>
        <taxon>Tracheophyta</taxon>
        <taxon>Spermatophyta</taxon>
        <taxon>Magnoliopsida</taxon>
        <taxon>eudicotyledons</taxon>
        <taxon>Gunneridae</taxon>
        <taxon>Pentapetalae</taxon>
        <taxon>rosids</taxon>
        <taxon>malvids</taxon>
        <taxon>Brassicales</taxon>
        <taxon>Brassicaceae</taxon>
        <taxon>Brassiceae</taxon>
        <taxon>Brassica</taxon>
    </lineage>
</organism>